<evidence type="ECO:0000313" key="4">
    <source>
        <dbReference type="Proteomes" id="UP000000305"/>
    </source>
</evidence>
<evidence type="ECO:0000259" key="2">
    <source>
        <dbReference type="PROSITE" id="PS51321"/>
    </source>
</evidence>
<dbReference type="InterPro" id="IPR012921">
    <property type="entry name" value="SPOC_C"/>
</dbReference>
<reference evidence="3 4" key="1">
    <citation type="journal article" date="2011" name="Science">
        <title>The ecoresponsive genome of Daphnia pulex.</title>
        <authorList>
            <person name="Colbourne J.K."/>
            <person name="Pfrender M.E."/>
            <person name="Gilbert D."/>
            <person name="Thomas W.K."/>
            <person name="Tucker A."/>
            <person name="Oakley T.H."/>
            <person name="Tokishita S."/>
            <person name="Aerts A."/>
            <person name="Arnold G.J."/>
            <person name="Basu M.K."/>
            <person name="Bauer D.J."/>
            <person name="Caceres C.E."/>
            <person name="Carmel L."/>
            <person name="Casola C."/>
            <person name="Choi J.H."/>
            <person name="Detter J.C."/>
            <person name="Dong Q."/>
            <person name="Dusheyko S."/>
            <person name="Eads B.D."/>
            <person name="Frohlich T."/>
            <person name="Geiler-Samerotte K.A."/>
            <person name="Gerlach D."/>
            <person name="Hatcher P."/>
            <person name="Jogdeo S."/>
            <person name="Krijgsveld J."/>
            <person name="Kriventseva E.V."/>
            <person name="Kultz D."/>
            <person name="Laforsch C."/>
            <person name="Lindquist E."/>
            <person name="Lopez J."/>
            <person name="Manak J.R."/>
            <person name="Muller J."/>
            <person name="Pangilinan J."/>
            <person name="Patwardhan R.P."/>
            <person name="Pitluck S."/>
            <person name="Pritham E.J."/>
            <person name="Rechtsteiner A."/>
            <person name="Rho M."/>
            <person name="Rogozin I.B."/>
            <person name="Sakarya O."/>
            <person name="Salamov A."/>
            <person name="Schaack S."/>
            <person name="Shapiro H."/>
            <person name="Shiga Y."/>
            <person name="Skalitzky C."/>
            <person name="Smith Z."/>
            <person name="Souvorov A."/>
            <person name="Sung W."/>
            <person name="Tang Z."/>
            <person name="Tsuchiya D."/>
            <person name="Tu H."/>
            <person name="Vos H."/>
            <person name="Wang M."/>
            <person name="Wolf Y.I."/>
            <person name="Yamagata H."/>
            <person name="Yamada T."/>
            <person name="Ye Y."/>
            <person name="Shaw J.R."/>
            <person name="Andrews J."/>
            <person name="Crease T.J."/>
            <person name="Tang H."/>
            <person name="Lucas S.M."/>
            <person name="Robertson H.M."/>
            <person name="Bork P."/>
            <person name="Koonin E.V."/>
            <person name="Zdobnov E.M."/>
            <person name="Grigoriev I.V."/>
            <person name="Lynch M."/>
            <person name="Boore J.L."/>
        </authorList>
    </citation>
    <scope>NUCLEOTIDE SEQUENCE [LARGE SCALE GENOMIC DNA]</scope>
</reference>
<dbReference type="SUPFAM" id="SSF46942">
    <property type="entry name" value="Elongation factor TFIIS domain 2"/>
    <property type="match status" value="1"/>
</dbReference>
<feature type="non-terminal residue" evidence="3">
    <location>
        <position position="1"/>
    </location>
</feature>
<dbReference type="Pfam" id="PF07500">
    <property type="entry name" value="TFIIS_M"/>
    <property type="match status" value="1"/>
</dbReference>
<organism evidence="3 4">
    <name type="scientific">Daphnia pulex</name>
    <name type="common">Water flea</name>
    <dbReference type="NCBI Taxonomy" id="6669"/>
    <lineage>
        <taxon>Eukaryota</taxon>
        <taxon>Metazoa</taxon>
        <taxon>Ecdysozoa</taxon>
        <taxon>Arthropoda</taxon>
        <taxon>Crustacea</taxon>
        <taxon>Branchiopoda</taxon>
        <taxon>Diplostraca</taxon>
        <taxon>Cladocera</taxon>
        <taxon>Anomopoda</taxon>
        <taxon>Daphniidae</taxon>
        <taxon>Daphnia</taxon>
    </lineage>
</organism>
<dbReference type="InParanoid" id="E9HRC5"/>
<dbReference type="OMA" id="FDGPGKH"/>
<feature type="region of interest" description="Disordered" evidence="1">
    <location>
        <begin position="131"/>
        <end position="216"/>
    </location>
</feature>
<feature type="domain" description="TFIIS central" evidence="2">
    <location>
        <begin position="1"/>
        <end position="61"/>
    </location>
</feature>
<dbReference type="OrthoDB" id="1884872at2759"/>
<accession>E9HRC5</accession>
<dbReference type="HOGENOM" id="CLU_761963_0_0_1"/>
<dbReference type="eggNOG" id="KOG1634">
    <property type="taxonomic scope" value="Eukaryota"/>
</dbReference>
<gene>
    <name evidence="3" type="ORF">DAPPUDRAFT_32159</name>
</gene>
<dbReference type="InterPro" id="IPR036575">
    <property type="entry name" value="TFIIS_cen_dom_sf"/>
</dbReference>
<dbReference type="PANTHER" id="PTHR11477">
    <property type="entry name" value="TRANSCRIPTION FACTOR S-II ZINC FINGER DOMAIN-CONTAINING PROTEIN"/>
    <property type="match status" value="1"/>
</dbReference>
<feature type="compositionally biased region" description="Basic and acidic residues" evidence="1">
    <location>
        <begin position="153"/>
        <end position="176"/>
    </location>
</feature>
<feature type="non-terminal residue" evidence="3">
    <location>
        <position position="338"/>
    </location>
</feature>
<protein>
    <recommendedName>
        <fullName evidence="2">TFIIS central domain-containing protein</fullName>
    </recommendedName>
</protein>
<feature type="compositionally biased region" description="Basic residues" evidence="1">
    <location>
        <begin position="177"/>
        <end position="204"/>
    </location>
</feature>
<dbReference type="EMBL" id="GL732734">
    <property type="protein sequence ID" value="EFX65711.1"/>
    <property type="molecule type" value="Genomic_DNA"/>
</dbReference>
<dbReference type="Gene3D" id="1.10.472.30">
    <property type="entry name" value="Transcription elongation factor S-II, central domain"/>
    <property type="match status" value="1"/>
</dbReference>
<proteinExistence type="predicted"/>
<dbReference type="STRING" id="6669.E9HRC5"/>
<name>E9HRC5_DAPPU</name>
<dbReference type="AlphaFoldDB" id="E9HRC5"/>
<evidence type="ECO:0000256" key="1">
    <source>
        <dbReference type="SAM" id="MobiDB-lite"/>
    </source>
</evidence>
<dbReference type="GO" id="GO:0006351">
    <property type="term" value="P:DNA-templated transcription"/>
    <property type="evidence" value="ECO:0007669"/>
    <property type="project" value="InterPro"/>
</dbReference>
<dbReference type="PROSITE" id="PS51321">
    <property type="entry name" value="TFIIS_CENTRAL"/>
    <property type="match status" value="1"/>
</dbReference>
<dbReference type="InterPro" id="IPR003618">
    <property type="entry name" value="TFIIS_cen_dom"/>
</dbReference>
<evidence type="ECO:0000313" key="3">
    <source>
        <dbReference type="EMBL" id="EFX65711.1"/>
    </source>
</evidence>
<dbReference type="PANTHER" id="PTHR11477:SF51">
    <property type="entry name" value="PROTEIN PARTNER OF SNF, ISOFORM B"/>
    <property type="match status" value="1"/>
</dbReference>
<dbReference type="Pfam" id="PF07744">
    <property type="entry name" value="SPOC"/>
    <property type="match status" value="1"/>
</dbReference>
<keyword evidence="4" id="KW-1185">Reference proteome</keyword>
<dbReference type="Proteomes" id="UP000000305">
    <property type="component" value="Unassembled WGS sequence"/>
</dbReference>
<sequence length="338" mass="38570">FNIKDPKNLGLFRKIIEKQITPGQLVKMSTEELASKELAEWREQEAKHQLDIIQKTELELMTMSNKYLVKTHKGEEIIEEAGKELDERESATSTTTTVPAPLLEALQDTTSKHKSHLFDLNCQICSGKIKEEEADKDKSSTSSSSTSIRKRSEKSSKQSSHHSESSSKRSDKDRRDHDRKKKDHDKERSHHRPSRSKDRHHRHRTPEQQSFSPEMGPVVWKGVINSAETGKVNVQALDMSGSTDLADLEMPSSLDIVGRIRPEMVWEYVNQTRRAGTRDIVVFKFTPASDSDRKHYSSFLSHMYKHNRFAVVGTVSKLIKDFYVVPLPKDSPIPLALV</sequence>
<dbReference type="CDD" id="cd22581">
    <property type="entry name" value="SPOC_PPS-like"/>
    <property type="match status" value="1"/>
</dbReference>
<dbReference type="KEGG" id="dpx:DAPPUDRAFT_32159"/>